<dbReference type="Gene3D" id="1.10.150.20">
    <property type="entry name" value="5' to 3' exonuclease, C-terminal subdomain"/>
    <property type="match status" value="1"/>
</dbReference>
<proteinExistence type="predicted"/>
<accession>A0A7X3FT81</accession>
<evidence type="ECO:0000313" key="1">
    <source>
        <dbReference type="EMBL" id="MVS99827.1"/>
    </source>
</evidence>
<gene>
    <name evidence="1" type="ORF">GO014_12420</name>
</gene>
<dbReference type="SUPFAM" id="SSF47789">
    <property type="entry name" value="C-terminal domain of RNA polymerase alpha subunit"/>
    <property type="match status" value="1"/>
</dbReference>
<dbReference type="AlphaFoldDB" id="A0A7X3FT81"/>
<evidence type="ECO:0008006" key="3">
    <source>
        <dbReference type="Google" id="ProtNLM"/>
    </source>
</evidence>
<name>A0A7X3FT81_9HYPH</name>
<sequence length="69" mass="7338">MSQADDSIADALKLSRPAQRALAEAGIVTFADLAQWRRAAVAELHGVGPKSFVELDPAMKARGLDYKAA</sequence>
<protein>
    <recommendedName>
        <fullName evidence="3">DNA-binding protein</fullName>
    </recommendedName>
</protein>
<comment type="caution">
    <text evidence="1">The sequence shown here is derived from an EMBL/GenBank/DDBJ whole genome shotgun (WGS) entry which is preliminary data.</text>
</comment>
<dbReference type="Proteomes" id="UP000438106">
    <property type="component" value="Unassembled WGS sequence"/>
</dbReference>
<keyword evidence="2" id="KW-1185">Reference proteome</keyword>
<dbReference type="EMBL" id="WQRF01000003">
    <property type="protein sequence ID" value="MVS99827.1"/>
    <property type="molecule type" value="Genomic_DNA"/>
</dbReference>
<organism evidence="1 2">
    <name type="scientific">Devosia marina</name>
    <dbReference type="NCBI Taxonomy" id="2683198"/>
    <lineage>
        <taxon>Bacteria</taxon>
        <taxon>Pseudomonadati</taxon>
        <taxon>Pseudomonadota</taxon>
        <taxon>Alphaproteobacteria</taxon>
        <taxon>Hyphomicrobiales</taxon>
        <taxon>Devosiaceae</taxon>
        <taxon>Devosia</taxon>
    </lineage>
</organism>
<dbReference type="RefSeq" id="WP_157290635.1">
    <property type="nucleotide sequence ID" value="NZ_WQRF01000003.1"/>
</dbReference>
<evidence type="ECO:0000313" key="2">
    <source>
        <dbReference type="Proteomes" id="UP000438106"/>
    </source>
</evidence>
<reference evidence="1 2" key="1">
    <citation type="submission" date="2019-12" db="EMBL/GenBank/DDBJ databases">
        <title>Devosia maris sp. nov., isolated from the deep seawater.</title>
        <authorList>
            <person name="Liu Y."/>
        </authorList>
    </citation>
    <scope>NUCLEOTIDE SEQUENCE [LARGE SCALE GENOMIC DNA]</scope>
    <source>
        <strain evidence="1 2">L53-10-65</strain>
    </source>
</reference>